<reference evidence="3 4" key="1">
    <citation type="submission" date="2019-07" db="EMBL/GenBank/DDBJ databases">
        <title>Whole genome shotgun sequence of Segetibacter aerophilus NBRC 106135.</title>
        <authorList>
            <person name="Hosoyama A."/>
            <person name="Uohara A."/>
            <person name="Ohji S."/>
            <person name="Ichikawa N."/>
        </authorList>
    </citation>
    <scope>NUCLEOTIDE SEQUENCE [LARGE SCALE GENOMIC DNA]</scope>
    <source>
        <strain evidence="3 4">NBRC 106135</strain>
    </source>
</reference>
<evidence type="ECO:0000313" key="3">
    <source>
        <dbReference type="EMBL" id="GEO11909.1"/>
    </source>
</evidence>
<gene>
    <name evidence="3" type="ORF">SAE01_44050</name>
</gene>
<dbReference type="AlphaFoldDB" id="A0A512BIV7"/>
<dbReference type="OrthoDB" id="129627at2"/>
<keyword evidence="1" id="KW-1133">Transmembrane helix</keyword>
<keyword evidence="4" id="KW-1185">Reference proteome</keyword>
<dbReference type="InterPro" id="IPR054331">
    <property type="entry name" value="LiaF_TM"/>
</dbReference>
<feature type="transmembrane region" description="Helical" evidence="1">
    <location>
        <begin position="61"/>
        <end position="78"/>
    </location>
</feature>
<dbReference type="Pfam" id="PF22570">
    <property type="entry name" value="LiaF-TM"/>
    <property type="match status" value="1"/>
</dbReference>
<dbReference type="RefSeq" id="WP_147206036.1">
    <property type="nucleotide sequence ID" value="NZ_BJYT01000033.1"/>
</dbReference>
<comment type="caution">
    <text evidence="3">The sequence shown here is derived from an EMBL/GenBank/DDBJ whole genome shotgun (WGS) entry which is preliminary data.</text>
</comment>
<keyword evidence="1" id="KW-0472">Membrane</keyword>
<protein>
    <submittedName>
        <fullName evidence="3">Membrane protein</fullName>
    </submittedName>
</protein>
<evidence type="ECO:0000313" key="4">
    <source>
        <dbReference type="Proteomes" id="UP000321513"/>
    </source>
</evidence>
<feature type="transmembrane region" description="Helical" evidence="1">
    <location>
        <begin position="34"/>
        <end position="54"/>
    </location>
</feature>
<dbReference type="PANTHER" id="PTHR40763">
    <property type="entry name" value="MEMBRANE PROTEIN-RELATED"/>
    <property type="match status" value="1"/>
</dbReference>
<proteinExistence type="predicted"/>
<name>A0A512BIV7_9BACT</name>
<dbReference type="Proteomes" id="UP000321513">
    <property type="component" value="Unassembled WGS sequence"/>
</dbReference>
<evidence type="ECO:0000259" key="2">
    <source>
        <dbReference type="Pfam" id="PF22570"/>
    </source>
</evidence>
<feature type="transmembrane region" description="Helical" evidence="1">
    <location>
        <begin position="84"/>
        <end position="102"/>
    </location>
</feature>
<dbReference type="PANTHER" id="PTHR40763:SF5">
    <property type="entry name" value="MEMBRANE PROTEIN"/>
    <property type="match status" value="1"/>
</dbReference>
<dbReference type="EMBL" id="BJYT01000033">
    <property type="protein sequence ID" value="GEO11909.1"/>
    <property type="molecule type" value="Genomic_DNA"/>
</dbReference>
<evidence type="ECO:0000256" key="1">
    <source>
        <dbReference type="SAM" id="Phobius"/>
    </source>
</evidence>
<keyword evidence="1" id="KW-0812">Transmembrane</keyword>
<feature type="domain" description="LiaF transmembrane" evidence="2">
    <location>
        <begin position="14"/>
        <end position="106"/>
    </location>
</feature>
<sequence>MEQDQYKSKGRISTGLFLVGAGVLLFAFKMGAPLPAWLFSWPVLLISIGLLIGIRHNFKNPGGFILIIIGSLNLVDRLNPNLNFQAYIAPLIFILLGLVFIFKPSRTCKHGRKRRIGEEEFAHATNAPYTPEQDEKKNDDADYINSISVFGGVKKNILTKNFKGGEITCFMGGAEFNLSQADIQHHVVLEVTQVFGGTKLIVPANWHVKTEVVTVFGGIEDKRPLQAGNINYDKVLELVGTTVFGGIDIRSY</sequence>
<feature type="transmembrane region" description="Helical" evidence="1">
    <location>
        <begin position="12"/>
        <end position="28"/>
    </location>
</feature>
<accession>A0A512BIV7</accession>
<organism evidence="3 4">
    <name type="scientific">Segetibacter aerophilus</name>
    <dbReference type="NCBI Taxonomy" id="670293"/>
    <lineage>
        <taxon>Bacteria</taxon>
        <taxon>Pseudomonadati</taxon>
        <taxon>Bacteroidota</taxon>
        <taxon>Chitinophagia</taxon>
        <taxon>Chitinophagales</taxon>
        <taxon>Chitinophagaceae</taxon>
        <taxon>Segetibacter</taxon>
    </lineage>
</organism>